<evidence type="ECO:0000313" key="2">
    <source>
        <dbReference type="Proteomes" id="UP000789901"/>
    </source>
</evidence>
<protein>
    <submittedName>
        <fullName evidence="1">803_t:CDS:1</fullName>
    </submittedName>
</protein>
<gene>
    <name evidence="1" type="ORF">GMARGA_LOCUS39961</name>
</gene>
<organism evidence="1 2">
    <name type="scientific">Gigaspora margarita</name>
    <dbReference type="NCBI Taxonomy" id="4874"/>
    <lineage>
        <taxon>Eukaryota</taxon>
        <taxon>Fungi</taxon>
        <taxon>Fungi incertae sedis</taxon>
        <taxon>Mucoromycota</taxon>
        <taxon>Glomeromycotina</taxon>
        <taxon>Glomeromycetes</taxon>
        <taxon>Diversisporales</taxon>
        <taxon>Gigasporaceae</taxon>
        <taxon>Gigaspora</taxon>
    </lineage>
</organism>
<reference evidence="1 2" key="1">
    <citation type="submission" date="2021-06" db="EMBL/GenBank/DDBJ databases">
        <authorList>
            <person name="Kallberg Y."/>
            <person name="Tangrot J."/>
            <person name="Rosling A."/>
        </authorList>
    </citation>
    <scope>NUCLEOTIDE SEQUENCE [LARGE SCALE GENOMIC DNA]</scope>
    <source>
        <strain evidence="1 2">120-4 pot B 10/14</strain>
    </source>
</reference>
<keyword evidence="2" id="KW-1185">Reference proteome</keyword>
<feature type="non-terminal residue" evidence="1">
    <location>
        <position position="1"/>
    </location>
</feature>
<comment type="caution">
    <text evidence="1">The sequence shown here is derived from an EMBL/GenBank/DDBJ whole genome shotgun (WGS) entry which is preliminary data.</text>
</comment>
<feature type="non-terminal residue" evidence="1">
    <location>
        <position position="42"/>
    </location>
</feature>
<name>A0ABN7X8L6_GIGMA</name>
<accession>A0ABN7X8L6</accession>
<proteinExistence type="predicted"/>
<dbReference type="Proteomes" id="UP000789901">
    <property type="component" value="Unassembled WGS sequence"/>
</dbReference>
<sequence>GKIDGFGSITIISPESGGAIVNLGDSGIVGLGSGTIISTHFS</sequence>
<evidence type="ECO:0000313" key="1">
    <source>
        <dbReference type="EMBL" id="CAG8849955.1"/>
    </source>
</evidence>
<dbReference type="EMBL" id="CAJVQB010098842">
    <property type="protein sequence ID" value="CAG8849955.1"/>
    <property type="molecule type" value="Genomic_DNA"/>
</dbReference>